<gene>
    <name evidence="2" type="ORF">RYX45_16565</name>
</gene>
<dbReference type="AlphaFoldDB" id="A0AAJ2NR55"/>
<evidence type="ECO:0000313" key="3">
    <source>
        <dbReference type="Proteomes" id="UP001285636"/>
    </source>
</evidence>
<accession>A0AAJ2NR55</accession>
<evidence type="ECO:0000313" key="2">
    <source>
        <dbReference type="EMBL" id="MDV2886807.1"/>
    </source>
</evidence>
<feature type="transmembrane region" description="Helical" evidence="1">
    <location>
        <begin position="54"/>
        <end position="75"/>
    </location>
</feature>
<dbReference type="EMBL" id="JAWJAY010000005">
    <property type="protein sequence ID" value="MDV2886807.1"/>
    <property type="molecule type" value="Genomic_DNA"/>
</dbReference>
<dbReference type="RefSeq" id="WP_323467420.1">
    <property type="nucleotide sequence ID" value="NZ_CP144224.1"/>
</dbReference>
<dbReference type="Pfam" id="PF17328">
    <property type="entry name" value="DUF5366"/>
    <property type="match status" value="1"/>
</dbReference>
<feature type="transmembrane region" description="Helical" evidence="1">
    <location>
        <begin position="119"/>
        <end position="139"/>
    </location>
</feature>
<proteinExistence type="predicted"/>
<reference evidence="2" key="1">
    <citation type="submission" date="2023-10" db="EMBL/GenBank/DDBJ databases">
        <title>Screening of Alkalihalophilus pseudofirmusBZ-TG-HK211 and Its Alleviation of Salt Stress on Rapeseed Growth.</title>
        <authorList>
            <person name="Zhao B."/>
            <person name="Guo T."/>
        </authorList>
    </citation>
    <scope>NUCLEOTIDE SEQUENCE</scope>
    <source>
        <strain evidence="2">BZ-TG-HK211</strain>
    </source>
</reference>
<feature type="transmembrane region" description="Helical" evidence="1">
    <location>
        <begin position="145"/>
        <end position="173"/>
    </location>
</feature>
<organism evidence="2 3">
    <name type="scientific">Alkalihalophilus pseudofirmus</name>
    <name type="common">Bacillus pseudofirmus</name>
    <dbReference type="NCBI Taxonomy" id="79885"/>
    <lineage>
        <taxon>Bacteria</taxon>
        <taxon>Bacillati</taxon>
        <taxon>Bacillota</taxon>
        <taxon>Bacilli</taxon>
        <taxon>Bacillales</taxon>
        <taxon>Bacillaceae</taxon>
        <taxon>Alkalihalophilus</taxon>
    </lineage>
</organism>
<keyword evidence="1" id="KW-1133">Transmembrane helix</keyword>
<name>A0AAJ2NR55_ALKPS</name>
<keyword evidence="1" id="KW-0472">Membrane</keyword>
<dbReference type="Proteomes" id="UP001285636">
    <property type="component" value="Unassembled WGS sequence"/>
</dbReference>
<evidence type="ECO:0000256" key="1">
    <source>
        <dbReference type="SAM" id="Phobius"/>
    </source>
</evidence>
<dbReference type="InterPro" id="IPR035289">
    <property type="entry name" value="DUF5366"/>
</dbReference>
<sequence>MSNRYITSHFPLISILLFSLTFALYTQTLILTQLVDLGVYEGMREFFSENGIKLTLLFLLMLFFFMIFSALKLIADTTVELSMLFFSKDIEGVELNKIRAGSSIFMGLSIISLALTQDIIYLTAAFAAACFIYFVYFVYKVSDSLSILGLIGLIFFHIIFWSTFLIAVIYALVKLYNSFMASLPI</sequence>
<feature type="transmembrane region" description="Helical" evidence="1">
    <location>
        <begin position="12"/>
        <end position="34"/>
    </location>
</feature>
<comment type="caution">
    <text evidence="2">The sequence shown here is derived from an EMBL/GenBank/DDBJ whole genome shotgun (WGS) entry which is preliminary data.</text>
</comment>
<keyword evidence="1" id="KW-0812">Transmembrane</keyword>
<protein>
    <submittedName>
        <fullName evidence="2">YufK family protein</fullName>
    </submittedName>
</protein>